<sequence length="204" mass="22476">MCTDLIVQIRRLISLSDNVTPMMGVCLGHQLIALAADAETYKLDYGNRGHNQPCVFVDSDRCIITAQNHGYAVKNASLKKNWEVLFVNANDQTVEGIAHKRLPIFGVQFHPEHCAGPVDAEFLFDLFMNDVYKFKNGKTTTPVRQSIGHYLKLPTEEVLKPPKPKKVLILGSGGLCIGQGGEFDYSGSQVSVNVSLFVVLVLCP</sequence>
<comment type="subunit">
    <text evidence="5">Heterodimer composed of 2 chains; the small (or glutamine) chain promotes the hydrolysis of glutamine to ammonia, which is used by the large (or ammonia) chain to synthesize carbamoyl phosphate.</text>
</comment>
<dbReference type="InterPro" id="IPR035686">
    <property type="entry name" value="CPSase_GATase1"/>
</dbReference>
<dbReference type="InterPro" id="IPR029062">
    <property type="entry name" value="Class_I_gatase-like"/>
</dbReference>
<dbReference type="PANTHER" id="PTHR43418">
    <property type="entry name" value="MULTIFUNCTIONAL TRYPTOPHAN BIOSYNTHESIS PROTEIN-RELATED"/>
    <property type="match status" value="1"/>
</dbReference>
<accession>A0A183I8X1</accession>
<dbReference type="Gene3D" id="3.40.50.880">
    <property type="match status" value="1"/>
</dbReference>
<keyword evidence="11" id="KW-1185">Reference proteome</keyword>
<comment type="pathway">
    <text evidence="1">Amino-acid biosynthesis; L-arginine biosynthesis; carbamoyl phosphate from bicarbonate: step 1/1.</text>
</comment>
<keyword evidence="4" id="KW-0315">Glutamine amidotransferase</keyword>
<organism evidence="12">
    <name type="scientific">Soboliphyme baturini</name>
    <dbReference type="NCBI Taxonomy" id="241478"/>
    <lineage>
        <taxon>Eukaryota</taxon>
        <taxon>Metazoa</taxon>
        <taxon>Ecdysozoa</taxon>
        <taxon>Nematoda</taxon>
        <taxon>Enoplea</taxon>
        <taxon>Dorylaimia</taxon>
        <taxon>Dioctophymatida</taxon>
        <taxon>Dioctophymatoidea</taxon>
        <taxon>Soboliphymatidae</taxon>
        <taxon>Soboliphyme</taxon>
    </lineage>
</organism>
<reference evidence="12" key="1">
    <citation type="submission" date="2016-06" db="UniProtKB">
        <authorList>
            <consortium name="WormBaseParasite"/>
        </authorList>
    </citation>
    <scope>IDENTIFICATION</scope>
</reference>
<dbReference type="CDD" id="cd01744">
    <property type="entry name" value="GATase1_CPSase"/>
    <property type="match status" value="1"/>
</dbReference>
<dbReference type="Gene3D" id="3.40.50.20">
    <property type="match status" value="1"/>
</dbReference>
<dbReference type="Pfam" id="PF25596">
    <property type="entry name" value="CPSase_L_D1"/>
    <property type="match status" value="1"/>
</dbReference>
<dbReference type="PRINTS" id="PR00097">
    <property type="entry name" value="ANTSNTHASEII"/>
</dbReference>
<dbReference type="GO" id="GO:0004088">
    <property type="term" value="F:carbamoyl-phosphate synthase (glutamine-hydrolyzing) activity"/>
    <property type="evidence" value="ECO:0007669"/>
    <property type="project" value="UniProtKB-EC"/>
</dbReference>
<dbReference type="OrthoDB" id="434at2759"/>
<evidence type="ECO:0000259" key="9">
    <source>
        <dbReference type="Pfam" id="PF25596"/>
    </source>
</evidence>
<feature type="domain" description="Glutamine amidotransferase" evidence="8">
    <location>
        <begin position="15"/>
        <end position="128"/>
    </location>
</feature>
<dbReference type="EMBL" id="UZAM01000079">
    <property type="protein sequence ID" value="VDO79151.1"/>
    <property type="molecule type" value="Genomic_DNA"/>
</dbReference>
<evidence type="ECO:0000313" key="10">
    <source>
        <dbReference type="EMBL" id="VDO79151.1"/>
    </source>
</evidence>
<evidence type="ECO:0000313" key="12">
    <source>
        <dbReference type="WBParaSite" id="SBAD_0000007301-mRNA-1"/>
    </source>
</evidence>
<evidence type="ECO:0000259" key="8">
    <source>
        <dbReference type="Pfam" id="PF00117"/>
    </source>
</evidence>
<evidence type="ECO:0000256" key="3">
    <source>
        <dbReference type="ARBA" id="ARBA00012738"/>
    </source>
</evidence>
<evidence type="ECO:0000313" key="11">
    <source>
        <dbReference type="Proteomes" id="UP000270296"/>
    </source>
</evidence>
<dbReference type="SUPFAM" id="SSF52317">
    <property type="entry name" value="Class I glutamine amidotransferase-like"/>
    <property type="match status" value="1"/>
</dbReference>
<evidence type="ECO:0000256" key="2">
    <source>
        <dbReference type="ARBA" id="ARBA00007800"/>
    </source>
</evidence>
<dbReference type="PRINTS" id="PR00096">
    <property type="entry name" value="GATASE"/>
</dbReference>
<protein>
    <recommendedName>
        <fullName evidence="3">carbamoyl-phosphate synthase (glutamine-hydrolyzing)</fullName>
        <ecNumber evidence="3">6.3.5.5</ecNumber>
    </recommendedName>
</protein>
<evidence type="ECO:0000256" key="5">
    <source>
        <dbReference type="ARBA" id="ARBA00044031"/>
    </source>
</evidence>
<comment type="catalytic activity">
    <reaction evidence="6">
        <text>hydrogencarbonate + L-glutamine + 2 ATP + H2O = carbamoyl phosphate + L-glutamate + 2 ADP + phosphate + 2 H(+)</text>
        <dbReference type="Rhea" id="RHEA:18633"/>
        <dbReference type="ChEBI" id="CHEBI:15377"/>
        <dbReference type="ChEBI" id="CHEBI:15378"/>
        <dbReference type="ChEBI" id="CHEBI:17544"/>
        <dbReference type="ChEBI" id="CHEBI:29985"/>
        <dbReference type="ChEBI" id="CHEBI:30616"/>
        <dbReference type="ChEBI" id="CHEBI:43474"/>
        <dbReference type="ChEBI" id="CHEBI:58228"/>
        <dbReference type="ChEBI" id="CHEBI:58359"/>
        <dbReference type="ChEBI" id="CHEBI:456216"/>
        <dbReference type="EC" id="6.3.5.5"/>
    </reaction>
</comment>
<comment type="similarity">
    <text evidence="2">Belongs to the CarA family.</text>
</comment>
<dbReference type="InterPro" id="IPR017926">
    <property type="entry name" value="GATASE"/>
</dbReference>
<dbReference type="PROSITE" id="PS51273">
    <property type="entry name" value="GATASE_TYPE_1"/>
    <property type="match status" value="1"/>
</dbReference>
<dbReference type="InterPro" id="IPR050472">
    <property type="entry name" value="Anth_synth/Amidotransfase"/>
</dbReference>
<dbReference type="SUPFAM" id="SSF52440">
    <property type="entry name" value="PreATP-grasp domain"/>
    <property type="match status" value="1"/>
</dbReference>
<reference evidence="10 11" key="2">
    <citation type="submission" date="2018-11" db="EMBL/GenBank/DDBJ databases">
        <authorList>
            <consortium name="Pathogen Informatics"/>
        </authorList>
    </citation>
    <scope>NUCLEOTIDE SEQUENCE [LARGE SCALE GENOMIC DNA]</scope>
</reference>
<feature type="domain" description="Carbamoyl phosphate synthase preATP-grasp" evidence="9">
    <location>
        <begin position="165"/>
        <end position="191"/>
    </location>
</feature>
<dbReference type="Pfam" id="PF00117">
    <property type="entry name" value="GATase"/>
    <property type="match status" value="1"/>
</dbReference>
<dbReference type="WBParaSite" id="SBAD_0000007301-mRNA-1">
    <property type="protein sequence ID" value="SBAD_0000007301-mRNA-1"/>
    <property type="gene ID" value="SBAD_0000007301"/>
</dbReference>
<dbReference type="PRINTS" id="PR00099">
    <property type="entry name" value="CPSGATASE"/>
</dbReference>
<evidence type="ECO:0000256" key="6">
    <source>
        <dbReference type="ARBA" id="ARBA00048816"/>
    </source>
</evidence>
<evidence type="ECO:0000256" key="4">
    <source>
        <dbReference type="ARBA" id="ARBA00022962"/>
    </source>
</evidence>
<evidence type="ECO:0000256" key="7">
    <source>
        <dbReference type="ARBA" id="ARBA00049285"/>
    </source>
</evidence>
<name>A0A183I8X1_9BILA</name>
<dbReference type="Proteomes" id="UP000270296">
    <property type="component" value="Unassembled WGS sequence"/>
</dbReference>
<gene>
    <name evidence="10" type="ORF">SBAD_LOCUS64</name>
</gene>
<evidence type="ECO:0000256" key="1">
    <source>
        <dbReference type="ARBA" id="ARBA00005077"/>
    </source>
</evidence>
<dbReference type="AlphaFoldDB" id="A0A183I8X1"/>
<dbReference type="EC" id="6.3.5.5" evidence="3"/>
<proteinExistence type="inferred from homology"/>
<dbReference type="InterPro" id="IPR016185">
    <property type="entry name" value="PreATP-grasp_dom_sf"/>
</dbReference>
<dbReference type="InterPro" id="IPR058047">
    <property type="entry name" value="CPSase_preATP-grasp"/>
</dbReference>
<comment type="catalytic activity">
    <reaction evidence="7">
        <text>L-glutamine + H2O = L-glutamate + NH4(+)</text>
        <dbReference type="Rhea" id="RHEA:15889"/>
        <dbReference type="ChEBI" id="CHEBI:15377"/>
        <dbReference type="ChEBI" id="CHEBI:28938"/>
        <dbReference type="ChEBI" id="CHEBI:29985"/>
        <dbReference type="ChEBI" id="CHEBI:58359"/>
    </reaction>
</comment>
<dbReference type="PANTHER" id="PTHR43418:SF7">
    <property type="entry name" value="CARBAMOYL-PHOSPHATE SYNTHASE SMALL CHAIN"/>
    <property type="match status" value="1"/>
</dbReference>